<protein>
    <submittedName>
        <fullName evidence="1">Uncharacterized protein</fullName>
    </submittedName>
</protein>
<dbReference type="AlphaFoldDB" id="A0A2S7D6V5"/>
<dbReference type="RefSeq" id="WP_104611421.1">
    <property type="nucleotide sequence ID" value="NZ_MDEI01000003.1"/>
</dbReference>
<evidence type="ECO:0000313" key="2">
    <source>
        <dbReference type="Proteomes" id="UP000238191"/>
    </source>
</evidence>
<proteinExistence type="predicted"/>
<organism evidence="1 2">
    <name type="scientific">Xanthomonas pisi</name>
    <dbReference type="NCBI Taxonomy" id="56457"/>
    <lineage>
        <taxon>Bacteria</taxon>
        <taxon>Pseudomonadati</taxon>
        <taxon>Pseudomonadota</taxon>
        <taxon>Gammaproteobacteria</taxon>
        <taxon>Lysobacterales</taxon>
        <taxon>Lysobacteraceae</taxon>
        <taxon>Xanthomonas</taxon>
    </lineage>
</organism>
<accession>A0A2S7D6V5</accession>
<dbReference type="Proteomes" id="UP000238191">
    <property type="component" value="Unassembled WGS sequence"/>
</dbReference>
<evidence type="ECO:0000313" key="1">
    <source>
        <dbReference type="EMBL" id="PPU69464.1"/>
    </source>
</evidence>
<gene>
    <name evidence="1" type="ORF">XpiCFBP4643_04870</name>
</gene>
<sequence>MNPLPACRYTRARPRLRLSGALAFGRHVLAFRVHRGAPAAAIGPPRPQRRVRMLAAFTRRALQLRAVADDTTPRALQ</sequence>
<dbReference type="EMBL" id="MDEI01000003">
    <property type="protein sequence ID" value="PPU69464.1"/>
    <property type="molecule type" value="Genomic_DNA"/>
</dbReference>
<keyword evidence="2" id="KW-1185">Reference proteome</keyword>
<comment type="caution">
    <text evidence="1">The sequence shown here is derived from an EMBL/GenBank/DDBJ whole genome shotgun (WGS) entry which is preliminary data.</text>
</comment>
<dbReference type="OrthoDB" id="6009110at2"/>
<name>A0A2S7D6V5_9XANT</name>
<reference evidence="2" key="1">
    <citation type="submission" date="2016-08" db="EMBL/GenBank/DDBJ databases">
        <authorList>
            <person name="Merda D."/>
            <person name="Briand M."/>
            <person name="Taghouti G."/>
            <person name="Carrere S."/>
            <person name="Gouzy J."/>
            <person name="Portier P."/>
            <person name="Jacques M.-A."/>
            <person name="Fischer-Le Saux M."/>
        </authorList>
    </citation>
    <scope>NUCLEOTIDE SEQUENCE [LARGE SCALE GENOMIC DNA]</scope>
    <source>
        <strain evidence="2">CFBP4643</strain>
    </source>
</reference>